<dbReference type="GO" id="GO:0000124">
    <property type="term" value="C:SAGA complex"/>
    <property type="evidence" value="ECO:0007669"/>
    <property type="project" value="TreeGrafter"/>
</dbReference>
<name>A0A6G1SIP3_9ACAR</name>
<gene>
    <name evidence="6" type="primary">Taf10</name>
    <name evidence="6" type="ORF">g.20494</name>
</gene>
<dbReference type="GO" id="GO:0016251">
    <property type="term" value="F:RNA polymerase II general transcription initiation factor activity"/>
    <property type="evidence" value="ECO:0007669"/>
    <property type="project" value="TreeGrafter"/>
</dbReference>
<evidence type="ECO:0000256" key="5">
    <source>
        <dbReference type="ARBA" id="ARBA00025730"/>
    </source>
</evidence>
<evidence type="ECO:0000256" key="3">
    <source>
        <dbReference type="ARBA" id="ARBA00023163"/>
    </source>
</evidence>
<comment type="similarity">
    <text evidence="5">Belongs to the TAF10 family.</text>
</comment>
<proteinExistence type="inferred from homology"/>
<dbReference type="PRINTS" id="PR01443">
    <property type="entry name" value="TFIID30KDSUB"/>
</dbReference>
<dbReference type="Pfam" id="PF03540">
    <property type="entry name" value="TAF10"/>
    <property type="match status" value="1"/>
</dbReference>
<dbReference type="GO" id="GO:0003743">
    <property type="term" value="F:translation initiation factor activity"/>
    <property type="evidence" value="ECO:0007669"/>
    <property type="project" value="UniProtKB-KW"/>
</dbReference>
<dbReference type="InterPro" id="IPR009072">
    <property type="entry name" value="Histone-fold"/>
</dbReference>
<dbReference type="SUPFAM" id="SSF47113">
    <property type="entry name" value="Histone-fold"/>
    <property type="match status" value="1"/>
</dbReference>
<sequence>MESTASKTSMLEAIKDFDSSIPDEVIKHFLNISGMQTSDQKIIRLIAIAAQKFIHEIVSDSLQHCKLRNKGKKYTLTVEDLSAALSEVGIEMKRQQYFN</sequence>
<dbReference type="GO" id="GO:0005669">
    <property type="term" value="C:transcription factor TFIID complex"/>
    <property type="evidence" value="ECO:0007669"/>
    <property type="project" value="TreeGrafter"/>
</dbReference>
<keyword evidence="6" id="KW-0396">Initiation factor</keyword>
<evidence type="ECO:0000313" key="6">
    <source>
        <dbReference type="EMBL" id="MDE50384.1"/>
    </source>
</evidence>
<accession>A0A6G1SIP3</accession>
<dbReference type="PANTHER" id="PTHR21242:SF0">
    <property type="entry name" value="TRANSCRIPTION INITIATION FACTOR TFIID SUBUNIT 10"/>
    <property type="match status" value="1"/>
</dbReference>
<dbReference type="GO" id="GO:1990841">
    <property type="term" value="F:promoter-specific chromatin binding"/>
    <property type="evidence" value="ECO:0007669"/>
    <property type="project" value="TreeGrafter"/>
</dbReference>
<dbReference type="GO" id="GO:0046982">
    <property type="term" value="F:protein heterodimerization activity"/>
    <property type="evidence" value="ECO:0007669"/>
    <property type="project" value="InterPro"/>
</dbReference>
<keyword evidence="6" id="KW-0648">Protein biosynthesis</keyword>
<dbReference type="CDD" id="cd07982">
    <property type="entry name" value="HFD_TAF10"/>
    <property type="match status" value="1"/>
</dbReference>
<reference evidence="6" key="1">
    <citation type="submission" date="2018-10" db="EMBL/GenBank/DDBJ databases">
        <title>Transcriptome assembly of Aceria tosichella (Wheat curl mite) Type 2.</title>
        <authorList>
            <person name="Scully E.D."/>
            <person name="Geib S.M."/>
            <person name="Palmer N.A."/>
            <person name="Gupta A.K."/>
            <person name="Sarath G."/>
            <person name="Tatineni S."/>
        </authorList>
    </citation>
    <scope>NUCLEOTIDE SEQUENCE</scope>
    <source>
        <strain evidence="6">LincolnNE</strain>
    </source>
</reference>
<keyword evidence="2" id="KW-0805">Transcription regulation</keyword>
<keyword evidence="4" id="KW-0539">Nucleus</keyword>
<dbReference type="AlphaFoldDB" id="A0A6G1SIP3"/>
<protein>
    <submittedName>
        <fullName evidence="6">Transcription initiation factor TFIID subunit 10</fullName>
    </submittedName>
</protein>
<evidence type="ECO:0000256" key="1">
    <source>
        <dbReference type="ARBA" id="ARBA00004123"/>
    </source>
</evidence>
<comment type="subcellular location">
    <subcellularLocation>
        <location evidence="1">Nucleus</location>
    </subcellularLocation>
</comment>
<keyword evidence="3" id="KW-0804">Transcription</keyword>
<dbReference type="InterPro" id="IPR003923">
    <property type="entry name" value="TAF10"/>
</dbReference>
<dbReference type="PANTHER" id="PTHR21242">
    <property type="entry name" value="TRANSCRIPTION INITIATION FACTOR TFIID SUBUNIT 10"/>
    <property type="match status" value="1"/>
</dbReference>
<evidence type="ECO:0000256" key="4">
    <source>
        <dbReference type="ARBA" id="ARBA00023242"/>
    </source>
</evidence>
<organism evidence="6">
    <name type="scientific">Aceria tosichella</name>
    <name type="common">wheat curl mite</name>
    <dbReference type="NCBI Taxonomy" id="561515"/>
    <lineage>
        <taxon>Eukaryota</taxon>
        <taxon>Metazoa</taxon>
        <taxon>Ecdysozoa</taxon>
        <taxon>Arthropoda</taxon>
        <taxon>Chelicerata</taxon>
        <taxon>Arachnida</taxon>
        <taxon>Acari</taxon>
        <taxon>Acariformes</taxon>
        <taxon>Trombidiformes</taxon>
        <taxon>Prostigmata</taxon>
        <taxon>Eupodina</taxon>
        <taxon>Eriophyoidea</taxon>
        <taxon>Eriophyidae</taxon>
        <taxon>Eriophyinae</taxon>
        <taxon>Aceriini</taxon>
        <taxon>Aceria</taxon>
    </lineage>
</organism>
<dbReference type="GO" id="GO:0006367">
    <property type="term" value="P:transcription initiation at RNA polymerase II promoter"/>
    <property type="evidence" value="ECO:0007669"/>
    <property type="project" value="TreeGrafter"/>
</dbReference>
<dbReference type="EMBL" id="GGYP01005613">
    <property type="protein sequence ID" value="MDE50384.1"/>
    <property type="molecule type" value="Transcribed_RNA"/>
</dbReference>
<evidence type="ECO:0000256" key="2">
    <source>
        <dbReference type="ARBA" id="ARBA00023015"/>
    </source>
</evidence>